<name>A0AC58S890_TOBAC</name>
<proteinExistence type="predicted"/>
<dbReference type="RefSeq" id="XP_075081084.1">
    <property type="nucleotide sequence ID" value="XM_075224983.1"/>
</dbReference>
<sequence>MTYDQPTTLKKSTRTSKQPIWMKDYVVQSGKTCNKHPISNHLSYDKITPTYHSYLAKFSALIKPQTFKEAVKDERWVEYMKQEIKTLEENKTWEVVTLPKGKNTVDSKWVYKIKYQANGEVERFKARLVTKGYSQREGLDYHDTFSPVIKMVTVRTVITLAISKG</sequence>
<dbReference type="Proteomes" id="UP000790787">
    <property type="component" value="Chromosome 2"/>
</dbReference>
<reference evidence="1" key="1">
    <citation type="journal article" date="2014" name="Nat. Commun.">
        <title>The tobacco genome sequence and its comparison with those of tomato and potato.</title>
        <authorList>
            <person name="Sierro N."/>
            <person name="Battey J.N."/>
            <person name="Ouadi S."/>
            <person name="Bakaher N."/>
            <person name="Bovet L."/>
            <person name="Willig A."/>
            <person name="Goepfert S."/>
            <person name="Peitsch M.C."/>
            <person name="Ivanov N.V."/>
        </authorList>
    </citation>
    <scope>NUCLEOTIDE SEQUENCE [LARGE SCALE GENOMIC DNA]</scope>
</reference>
<evidence type="ECO:0000313" key="2">
    <source>
        <dbReference type="RefSeq" id="XP_075081084.1"/>
    </source>
</evidence>
<evidence type="ECO:0000313" key="1">
    <source>
        <dbReference type="Proteomes" id="UP000790787"/>
    </source>
</evidence>
<accession>A0AC58S890</accession>
<organism evidence="1 2">
    <name type="scientific">Nicotiana tabacum</name>
    <name type="common">Common tobacco</name>
    <dbReference type="NCBI Taxonomy" id="4097"/>
    <lineage>
        <taxon>Eukaryota</taxon>
        <taxon>Viridiplantae</taxon>
        <taxon>Streptophyta</taxon>
        <taxon>Embryophyta</taxon>
        <taxon>Tracheophyta</taxon>
        <taxon>Spermatophyta</taxon>
        <taxon>Magnoliopsida</taxon>
        <taxon>eudicotyledons</taxon>
        <taxon>Gunneridae</taxon>
        <taxon>Pentapetalae</taxon>
        <taxon>asterids</taxon>
        <taxon>lamiids</taxon>
        <taxon>Solanales</taxon>
        <taxon>Solanaceae</taxon>
        <taxon>Nicotianoideae</taxon>
        <taxon>Nicotianeae</taxon>
        <taxon>Nicotiana</taxon>
    </lineage>
</organism>
<reference evidence="2" key="2">
    <citation type="submission" date="2025-08" db="UniProtKB">
        <authorList>
            <consortium name="RefSeq"/>
        </authorList>
    </citation>
    <scope>IDENTIFICATION</scope>
    <source>
        <tissue evidence="2">Leaf</tissue>
    </source>
</reference>
<protein>
    <submittedName>
        <fullName evidence="2">Mitochondrial protein AtMg00820</fullName>
    </submittedName>
</protein>
<keyword evidence="1" id="KW-1185">Reference proteome</keyword>
<gene>
    <name evidence="2" type="primary">LOC142166256</name>
</gene>